<organism evidence="1 2">
    <name type="scientific">Physocladia obscura</name>
    <dbReference type="NCBI Taxonomy" id="109957"/>
    <lineage>
        <taxon>Eukaryota</taxon>
        <taxon>Fungi</taxon>
        <taxon>Fungi incertae sedis</taxon>
        <taxon>Chytridiomycota</taxon>
        <taxon>Chytridiomycota incertae sedis</taxon>
        <taxon>Chytridiomycetes</taxon>
        <taxon>Chytridiales</taxon>
        <taxon>Chytriomycetaceae</taxon>
        <taxon>Physocladia</taxon>
    </lineage>
</organism>
<gene>
    <name evidence="1" type="ORF">HK100_006679</name>
</gene>
<evidence type="ECO:0000313" key="1">
    <source>
        <dbReference type="EMBL" id="KAJ3093323.1"/>
    </source>
</evidence>
<dbReference type="AlphaFoldDB" id="A0AAD5SSA2"/>
<sequence length="85" mass="8749">KVSFSAAAIESANASAKESAGFASFSESSSRFESFADQTSFTDLNNSAPSVLTLANIPVMLAESIAKQSTLLSGGHVFVTLGDDL</sequence>
<protein>
    <submittedName>
        <fullName evidence="1">Uncharacterized protein</fullName>
    </submittedName>
</protein>
<name>A0AAD5SSA2_9FUNG</name>
<dbReference type="EMBL" id="JADGJH010003107">
    <property type="protein sequence ID" value="KAJ3093323.1"/>
    <property type="molecule type" value="Genomic_DNA"/>
</dbReference>
<feature type="non-terminal residue" evidence="1">
    <location>
        <position position="1"/>
    </location>
</feature>
<evidence type="ECO:0000313" key="2">
    <source>
        <dbReference type="Proteomes" id="UP001211907"/>
    </source>
</evidence>
<accession>A0AAD5SSA2</accession>
<reference evidence="1" key="1">
    <citation type="submission" date="2020-05" db="EMBL/GenBank/DDBJ databases">
        <title>Phylogenomic resolution of chytrid fungi.</title>
        <authorList>
            <person name="Stajich J.E."/>
            <person name="Amses K."/>
            <person name="Simmons R."/>
            <person name="Seto K."/>
            <person name="Myers J."/>
            <person name="Bonds A."/>
            <person name="Quandt C.A."/>
            <person name="Barry K."/>
            <person name="Liu P."/>
            <person name="Grigoriev I."/>
            <person name="Longcore J.E."/>
            <person name="James T.Y."/>
        </authorList>
    </citation>
    <scope>NUCLEOTIDE SEQUENCE</scope>
    <source>
        <strain evidence="1">JEL0513</strain>
    </source>
</reference>
<dbReference type="Proteomes" id="UP001211907">
    <property type="component" value="Unassembled WGS sequence"/>
</dbReference>
<keyword evidence="2" id="KW-1185">Reference proteome</keyword>
<proteinExistence type="predicted"/>
<comment type="caution">
    <text evidence="1">The sequence shown here is derived from an EMBL/GenBank/DDBJ whole genome shotgun (WGS) entry which is preliminary data.</text>
</comment>